<dbReference type="EMBL" id="CP165727">
    <property type="protein sequence ID" value="XDV64627.1"/>
    <property type="molecule type" value="Genomic_DNA"/>
</dbReference>
<proteinExistence type="predicted"/>
<evidence type="ECO:0000313" key="1">
    <source>
        <dbReference type="EMBL" id="XDV64627.1"/>
    </source>
</evidence>
<name>A0AB39Y855_9ACTN</name>
<dbReference type="AlphaFoldDB" id="A0AB39Y855"/>
<sequence length="120" mass="13260">MDEREARRLAARHGAEHAAALEALIQTEAHYVRTEGGMEVWQKGYATLHLPVMRPDFPPVVREAMQRFRLASLDGRCLCGASMEVVSPNQYGMRHAEDCAADPRRLAQLIRANPPGPAAA</sequence>
<reference evidence="1" key="1">
    <citation type="submission" date="2024-08" db="EMBL/GenBank/DDBJ databases">
        <authorList>
            <person name="Yu S.T."/>
        </authorList>
    </citation>
    <scope>NUCLEOTIDE SEQUENCE</scope>
    <source>
        <strain evidence="1">R33</strain>
    </source>
</reference>
<organism evidence="1">
    <name type="scientific">Streptomyces sp. R33</name>
    <dbReference type="NCBI Taxonomy" id="3238629"/>
    <lineage>
        <taxon>Bacteria</taxon>
        <taxon>Bacillati</taxon>
        <taxon>Actinomycetota</taxon>
        <taxon>Actinomycetes</taxon>
        <taxon>Kitasatosporales</taxon>
        <taxon>Streptomycetaceae</taxon>
        <taxon>Streptomyces</taxon>
    </lineage>
</organism>
<dbReference type="RefSeq" id="WP_369778046.1">
    <property type="nucleotide sequence ID" value="NZ_CP165727.1"/>
</dbReference>
<accession>A0AB39Y855</accession>
<protein>
    <submittedName>
        <fullName evidence="1">Uncharacterized protein</fullName>
    </submittedName>
</protein>
<gene>
    <name evidence="1" type="ORF">AB5J51_17640</name>
</gene>